<comment type="similarity">
    <text evidence="2">Belongs to the TonB-dependent receptor family. Hemoglobin/haptoglobin binding protein subfamily.</text>
</comment>
<evidence type="ECO:0000256" key="15">
    <source>
        <dbReference type="SAM" id="SignalP"/>
    </source>
</evidence>
<evidence type="ECO:0000256" key="6">
    <source>
        <dbReference type="ARBA" id="ARBA00022729"/>
    </source>
</evidence>
<evidence type="ECO:0000256" key="11">
    <source>
        <dbReference type="ARBA" id="ARBA00023237"/>
    </source>
</evidence>
<keyword evidence="3 12" id="KW-0813">Transport</keyword>
<keyword evidence="5 12" id="KW-0812">Transmembrane</keyword>
<gene>
    <name evidence="18" type="ORF">DPV83_08805</name>
</gene>
<evidence type="ECO:0000256" key="12">
    <source>
        <dbReference type="PROSITE-ProRule" id="PRU01360"/>
    </source>
</evidence>
<keyword evidence="11 12" id="KW-0998">Cell outer membrane</keyword>
<feature type="signal peptide" evidence="15">
    <location>
        <begin position="1"/>
        <end position="28"/>
    </location>
</feature>
<evidence type="ECO:0000259" key="16">
    <source>
        <dbReference type="Pfam" id="PF00593"/>
    </source>
</evidence>
<dbReference type="Gene3D" id="2.40.170.20">
    <property type="entry name" value="TonB-dependent receptor, beta-barrel domain"/>
    <property type="match status" value="1"/>
</dbReference>
<evidence type="ECO:0000256" key="10">
    <source>
        <dbReference type="ARBA" id="ARBA00023170"/>
    </source>
</evidence>
<feature type="chain" id="PRO_5032800404" evidence="15">
    <location>
        <begin position="29"/>
        <end position="814"/>
    </location>
</feature>
<feature type="short sequence motif" description="TonB C-terminal box" evidence="13">
    <location>
        <begin position="797"/>
        <end position="814"/>
    </location>
</feature>
<organism evidence="18 19">
    <name type="scientific">Aggregatibacter segnis</name>
    <dbReference type="NCBI Taxonomy" id="739"/>
    <lineage>
        <taxon>Bacteria</taxon>
        <taxon>Pseudomonadati</taxon>
        <taxon>Pseudomonadota</taxon>
        <taxon>Gammaproteobacteria</taxon>
        <taxon>Pasteurellales</taxon>
        <taxon>Pasteurellaceae</taxon>
        <taxon>Aggregatibacter</taxon>
    </lineage>
</organism>
<dbReference type="Pfam" id="PF07715">
    <property type="entry name" value="Plug"/>
    <property type="match status" value="1"/>
</dbReference>
<dbReference type="GO" id="GO:0009279">
    <property type="term" value="C:cell outer membrane"/>
    <property type="evidence" value="ECO:0007669"/>
    <property type="project" value="UniProtKB-SubCell"/>
</dbReference>
<evidence type="ECO:0000313" key="19">
    <source>
        <dbReference type="Proteomes" id="UP000253998"/>
    </source>
</evidence>
<dbReference type="InterPro" id="IPR010917">
    <property type="entry name" value="TonB_rcpt_CS"/>
</dbReference>
<dbReference type="PANTHER" id="PTHR30069:SF29">
    <property type="entry name" value="HEMOGLOBIN AND HEMOGLOBIN-HAPTOGLOBIN-BINDING PROTEIN 1-RELATED"/>
    <property type="match status" value="1"/>
</dbReference>
<dbReference type="InterPro" id="IPR039426">
    <property type="entry name" value="TonB-dep_rcpt-like"/>
</dbReference>
<proteinExistence type="inferred from homology"/>
<feature type="domain" description="TonB-dependent receptor plug" evidence="17">
    <location>
        <begin position="48"/>
        <end position="156"/>
    </location>
</feature>
<dbReference type="GO" id="GO:0044718">
    <property type="term" value="P:siderophore transmembrane transport"/>
    <property type="evidence" value="ECO:0007669"/>
    <property type="project" value="TreeGrafter"/>
</dbReference>
<dbReference type="InterPro" id="IPR012910">
    <property type="entry name" value="Plug_dom"/>
</dbReference>
<keyword evidence="4 12" id="KW-1134">Transmembrane beta strand</keyword>
<dbReference type="EMBL" id="QEPM01000007">
    <property type="protein sequence ID" value="RDE70009.1"/>
    <property type="molecule type" value="Genomic_DNA"/>
</dbReference>
<evidence type="ECO:0000256" key="7">
    <source>
        <dbReference type="ARBA" id="ARBA00022737"/>
    </source>
</evidence>
<dbReference type="PROSITE" id="PS52016">
    <property type="entry name" value="TONB_DEPENDENT_REC_3"/>
    <property type="match status" value="1"/>
</dbReference>
<keyword evidence="6 15" id="KW-0732">Signal</keyword>
<evidence type="ECO:0000256" key="4">
    <source>
        <dbReference type="ARBA" id="ARBA00022452"/>
    </source>
</evidence>
<comment type="caution">
    <text evidence="18">The sequence shown here is derived from an EMBL/GenBank/DDBJ whole genome shotgun (WGS) entry which is preliminary data.</text>
</comment>
<dbReference type="Proteomes" id="UP000253998">
    <property type="component" value="Unassembled WGS sequence"/>
</dbReference>
<evidence type="ECO:0000256" key="3">
    <source>
        <dbReference type="ARBA" id="ARBA00022448"/>
    </source>
</evidence>
<protein>
    <submittedName>
        <fullName evidence="18">TonB-dependent hemoglobin/transferrin/lactoferrin family receptor</fullName>
    </submittedName>
</protein>
<keyword evidence="7" id="KW-0677">Repeat</keyword>
<feature type="domain" description="TonB-dependent receptor-like beta-barrel" evidence="16">
    <location>
        <begin position="285"/>
        <end position="764"/>
    </location>
</feature>
<evidence type="ECO:0000256" key="1">
    <source>
        <dbReference type="ARBA" id="ARBA00004571"/>
    </source>
</evidence>
<comment type="subcellular location">
    <subcellularLocation>
        <location evidence="1 12">Cell outer membrane</location>
        <topology evidence="1 12">Multi-pass membrane protein</topology>
    </subcellularLocation>
</comment>
<evidence type="ECO:0000259" key="17">
    <source>
        <dbReference type="Pfam" id="PF07715"/>
    </source>
</evidence>
<dbReference type="PANTHER" id="PTHR30069">
    <property type="entry name" value="TONB-DEPENDENT OUTER MEMBRANE RECEPTOR"/>
    <property type="match status" value="1"/>
</dbReference>
<evidence type="ECO:0000256" key="5">
    <source>
        <dbReference type="ARBA" id="ARBA00022692"/>
    </source>
</evidence>
<dbReference type="NCBIfam" id="TIGR01786">
    <property type="entry name" value="TonB-hemlactrns"/>
    <property type="match status" value="1"/>
</dbReference>
<dbReference type="GO" id="GO:0015344">
    <property type="term" value="F:siderophore uptake transmembrane transporter activity"/>
    <property type="evidence" value="ECO:0007669"/>
    <property type="project" value="TreeGrafter"/>
</dbReference>
<name>A0A8B2TZ55_9PAST</name>
<dbReference type="Pfam" id="PF00593">
    <property type="entry name" value="TonB_dep_Rec_b-barrel"/>
    <property type="match status" value="1"/>
</dbReference>
<evidence type="ECO:0000256" key="14">
    <source>
        <dbReference type="RuleBase" id="RU003357"/>
    </source>
</evidence>
<dbReference type="PROSITE" id="PS01156">
    <property type="entry name" value="TONB_DEPENDENT_REC_2"/>
    <property type="match status" value="1"/>
</dbReference>
<dbReference type="InterPro" id="IPR010949">
    <property type="entry name" value="TonB_Hb/transfer/lactofer_rcpt"/>
</dbReference>
<dbReference type="AlphaFoldDB" id="A0A8B2TZ55"/>
<evidence type="ECO:0000313" key="18">
    <source>
        <dbReference type="EMBL" id="RDE70009.1"/>
    </source>
</evidence>
<dbReference type="CDD" id="cd01347">
    <property type="entry name" value="ligand_gated_channel"/>
    <property type="match status" value="1"/>
</dbReference>
<dbReference type="InterPro" id="IPR000531">
    <property type="entry name" value="Beta-barrel_TonB"/>
</dbReference>
<keyword evidence="10 18" id="KW-0675">Receptor</keyword>
<evidence type="ECO:0000256" key="2">
    <source>
        <dbReference type="ARBA" id="ARBA00008143"/>
    </source>
</evidence>
<reference evidence="18 19" key="1">
    <citation type="submission" date="2018-05" db="EMBL/GenBank/DDBJ databases">
        <title>Draft Genome Sequences for a Diverse set of 7 Haemophilus Species.</title>
        <authorList>
            <person name="Nichols M."/>
            <person name="Topaz N."/>
            <person name="Wang X."/>
            <person name="Wang X."/>
            <person name="Boxrud D."/>
        </authorList>
    </citation>
    <scope>NUCLEOTIDE SEQUENCE [LARGE SCALE GENOMIC DNA]</scope>
    <source>
        <strain evidence="18 19">C2001002503</strain>
    </source>
</reference>
<sequence>MKKNKMRVTVYGLLPVTLGLSAANVVLAEDELQEITVEETVVQSGAAQSQTVRKNHKEIQREMIRDTRDLVRYTTDVGVADNGRRLKGFSMRGVEGNRVGISVDGVSLPDFEENSLYARYGNFNNSRLSVDSELVRNIDIVKGSDSVNMGSGYLGGGVNYRTMNVEDLIFPGKSVGGLLRSGYASKNREWVNTAGVGVTSEHVDVVLMYSHRQGHEFKSAGGNIKPWGTSRYDSEKDIARRAEIGEARIHPDPSNHKNDSYLAKLTWKINPQHKLGLSINGQRGSRYTWEYSYGMQTSWREADDYERRLNANLFYEWKVENNPVIGLIRTDFDYQKIENGAINYKGSYDNLGTWRDPNYVKGTLFNVDNRNMKTEYKRATLRVDSQPFTLIGGDHLLSFRTYIAQRDFKNINDDKVLNPNGSVHSGHIYTIQRPVKTAQYGFSLKNDTFWNDTFSSFLGVRYDHEKLKPQSYQDGVPCTEACLRAEERNQPKETTFSNWNGFIGVDAQINPTWKVGYQLGTGYRVPTATEIFFTYDNPAGNWKANPNLKAERSLSHSVYAQAKNNIGMLDANLYYTKYRNFLFEQETTDMYYNPLCPDDQNGEYCNQWSPAPFQQMVNLDRARVYGLEVKGSLNLNEVTPLPEGFKLSGGIGYAKGKLSNNDSLLSIQPLKLIFGLDYEAPSEKWGVFSRLTYHRGKKGNDAKITEVDSYCSKRRDDTWLCKEWKDVVTHREYRWLNKSYWVFDMFGYYRPVKNVTLRAGVYNLFNTKYHTWDSLRGINYRSTINSVDYRYGNQGLERFYQPGRNYSASIEIRF</sequence>
<dbReference type="SUPFAM" id="SSF56935">
    <property type="entry name" value="Porins"/>
    <property type="match status" value="1"/>
</dbReference>
<dbReference type="InterPro" id="IPR036942">
    <property type="entry name" value="Beta-barrel_TonB_sf"/>
</dbReference>
<dbReference type="InterPro" id="IPR037066">
    <property type="entry name" value="Plug_dom_sf"/>
</dbReference>
<evidence type="ECO:0000256" key="8">
    <source>
        <dbReference type="ARBA" id="ARBA00023077"/>
    </source>
</evidence>
<evidence type="ECO:0000256" key="9">
    <source>
        <dbReference type="ARBA" id="ARBA00023136"/>
    </source>
</evidence>
<accession>A0A8B2TZ55</accession>
<keyword evidence="9 12" id="KW-0472">Membrane</keyword>
<evidence type="ECO:0000256" key="13">
    <source>
        <dbReference type="PROSITE-ProRule" id="PRU10144"/>
    </source>
</evidence>
<dbReference type="Gene3D" id="2.170.130.10">
    <property type="entry name" value="TonB-dependent receptor, plug domain"/>
    <property type="match status" value="1"/>
</dbReference>
<keyword evidence="8 14" id="KW-0798">TonB box</keyword>